<sequence>MALLRGINVGGNQKIKMAELKKLLEAAGLSRVQTYIQSGNVLFQSEKPAEALKILIAEEIKRSFGFSIAVMLRTSSEWRSILANCPYPADALTEGQSIQVTFFNDAPSVQELDRLSEVRSDMDEFQLLGKELYMFFRQSILDSKLPDQLQKLKIPVTTRNWNTVLKLAAMAEAMEAG</sequence>
<keyword evidence="2" id="KW-1185">Reference proteome</keyword>
<dbReference type="SUPFAM" id="SSF160379">
    <property type="entry name" value="SP0830-like"/>
    <property type="match status" value="1"/>
</dbReference>
<protein>
    <submittedName>
        <fullName evidence="1">DUF1697 domain-containing protein</fullName>
    </submittedName>
</protein>
<evidence type="ECO:0000313" key="2">
    <source>
        <dbReference type="Proteomes" id="UP001527882"/>
    </source>
</evidence>
<dbReference type="PIRSF" id="PIRSF008502">
    <property type="entry name" value="UCP008502"/>
    <property type="match status" value="1"/>
</dbReference>
<evidence type="ECO:0000313" key="1">
    <source>
        <dbReference type="EMBL" id="MCZ8513037.1"/>
    </source>
</evidence>
<accession>A0ABT4Q8B8</accession>
<comment type="caution">
    <text evidence="1">The sequence shown here is derived from an EMBL/GenBank/DDBJ whole genome shotgun (WGS) entry which is preliminary data.</text>
</comment>
<dbReference type="EMBL" id="JAQAGZ010000006">
    <property type="protein sequence ID" value="MCZ8513037.1"/>
    <property type="molecule type" value="Genomic_DNA"/>
</dbReference>
<dbReference type="Proteomes" id="UP001527882">
    <property type="component" value="Unassembled WGS sequence"/>
</dbReference>
<proteinExistence type="predicted"/>
<organism evidence="1 2">
    <name type="scientific">Paenibacillus gyeongsangnamensis</name>
    <dbReference type="NCBI Taxonomy" id="3388067"/>
    <lineage>
        <taxon>Bacteria</taxon>
        <taxon>Bacillati</taxon>
        <taxon>Bacillota</taxon>
        <taxon>Bacilli</taxon>
        <taxon>Bacillales</taxon>
        <taxon>Paenibacillaceae</taxon>
        <taxon>Paenibacillus</taxon>
    </lineage>
</organism>
<dbReference type="Gene3D" id="3.30.70.1280">
    <property type="entry name" value="SP0830-like domains"/>
    <property type="match status" value="1"/>
</dbReference>
<dbReference type="InterPro" id="IPR012545">
    <property type="entry name" value="DUF1697"/>
</dbReference>
<dbReference type="RefSeq" id="WP_269881607.1">
    <property type="nucleotide sequence ID" value="NZ_JAQAGZ010000006.1"/>
</dbReference>
<dbReference type="Pfam" id="PF08002">
    <property type="entry name" value="DUF1697"/>
    <property type="match status" value="1"/>
</dbReference>
<name>A0ABT4Q8B8_9BACL</name>
<gene>
    <name evidence="1" type="ORF">O9H85_11505</name>
</gene>
<dbReference type="PANTHER" id="PTHR36439">
    <property type="entry name" value="BLL4334 PROTEIN"/>
    <property type="match status" value="1"/>
</dbReference>
<reference evidence="1 2" key="1">
    <citation type="submission" date="2022-12" db="EMBL/GenBank/DDBJ databases">
        <title>Draft genome sequence of Paenibacillus sp. dW9.</title>
        <authorList>
            <person name="Choi E.-W."/>
            <person name="Kim D.-U."/>
        </authorList>
    </citation>
    <scope>NUCLEOTIDE SEQUENCE [LARGE SCALE GENOMIC DNA]</scope>
    <source>
        <strain evidence="2">dW9</strain>
    </source>
</reference>
<dbReference type="PANTHER" id="PTHR36439:SF1">
    <property type="entry name" value="DUF1697 DOMAIN-CONTAINING PROTEIN"/>
    <property type="match status" value="1"/>
</dbReference>